<evidence type="ECO:0000313" key="2">
    <source>
        <dbReference type="EMBL" id="GHE78974.1"/>
    </source>
</evidence>
<dbReference type="AlphaFoldDB" id="A0A918ZYT2"/>
<evidence type="ECO:0000313" key="3">
    <source>
        <dbReference type="Proteomes" id="UP000641386"/>
    </source>
</evidence>
<feature type="signal peptide" evidence="1">
    <location>
        <begin position="1"/>
        <end position="26"/>
    </location>
</feature>
<keyword evidence="3" id="KW-1185">Reference proteome</keyword>
<organism evidence="2 3">
    <name type="scientific">Streptomyces spiralis</name>
    <dbReference type="NCBI Taxonomy" id="66376"/>
    <lineage>
        <taxon>Bacteria</taxon>
        <taxon>Bacillati</taxon>
        <taxon>Actinomycetota</taxon>
        <taxon>Actinomycetes</taxon>
        <taxon>Kitasatosporales</taxon>
        <taxon>Streptomycetaceae</taxon>
        <taxon>Streptomyces</taxon>
    </lineage>
</organism>
<sequence length="217" mass="21002">MRTRSVLTLAAAVAALSLPAIVPASAAGGAVLTTGGPGGTPVAVGDVLTASLASGTRATFSSSASGSSGVSCTSSTFTATVTGNPNAPGTATESVTGHTFDSASCTSNVTGVLGVSGITIDNLPYVATVASDGTLTVTPPSGSAIQATVKLRTLLGSVTCVYKAAALTGKADNAANSITFTDQQFGKASGSSLCFANGYFTAQYAPVTDAGATVYVN</sequence>
<keyword evidence="1" id="KW-0732">Signal</keyword>
<accession>A0A918ZYT2</accession>
<name>A0A918ZYT2_9ACTN</name>
<comment type="caution">
    <text evidence="2">The sequence shown here is derived from an EMBL/GenBank/DDBJ whole genome shotgun (WGS) entry which is preliminary data.</text>
</comment>
<evidence type="ECO:0008006" key="4">
    <source>
        <dbReference type="Google" id="ProtNLM"/>
    </source>
</evidence>
<dbReference type="Proteomes" id="UP000641386">
    <property type="component" value="Unassembled WGS sequence"/>
</dbReference>
<reference evidence="2" key="1">
    <citation type="journal article" date="2014" name="Int. J. Syst. Evol. Microbiol.">
        <title>Complete genome sequence of Corynebacterium casei LMG S-19264T (=DSM 44701T), isolated from a smear-ripened cheese.</title>
        <authorList>
            <consortium name="US DOE Joint Genome Institute (JGI-PGF)"/>
            <person name="Walter F."/>
            <person name="Albersmeier A."/>
            <person name="Kalinowski J."/>
            <person name="Ruckert C."/>
        </authorList>
    </citation>
    <scope>NUCLEOTIDE SEQUENCE</scope>
    <source>
        <strain evidence="2">JCM 3302</strain>
    </source>
</reference>
<proteinExistence type="predicted"/>
<evidence type="ECO:0000256" key="1">
    <source>
        <dbReference type="SAM" id="SignalP"/>
    </source>
</evidence>
<feature type="chain" id="PRO_5037987585" description="Tat pathway signal sequence domain protein" evidence="1">
    <location>
        <begin position="27"/>
        <end position="217"/>
    </location>
</feature>
<gene>
    <name evidence="2" type="ORF">GCM10014715_37850</name>
</gene>
<protein>
    <recommendedName>
        <fullName evidence="4">Tat pathway signal sequence domain protein</fullName>
    </recommendedName>
</protein>
<dbReference type="EMBL" id="BNBC01000016">
    <property type="protein sequence ID" value="GHE78974.1"/>
    <property type="molecule type" value="Genomic_DNA"/>
</dbReference>
<dbReference type="RefSeq" id="WP_189901727.1">
    <property type="nucleotide sequence ID" value="NZ_BNBC01000016.1"/>
</dbReference>
<reference evidence="2" key="2">
    <citation type="submission" date="2020-09" db="EMBL/GenBank/DDBJ databases">
        <authorList>
            <person name="Sun Q."/>
            <person name="Ohkuma M."/>
        </authorList>
    </citation>
    <scope>NUCLEOTIDE SEQUENCE</scope>
    <source>
        <strain evidence="2">JCM 3302</strain>
    </source>
</reference>